<comment type="caution">
    <text evidence="4">The sequence shown here is derived from an EMBL/GenBank/DDBJ whole genome shotgun (WGS) entry which is preliminary data.</text>
</comment>
<dbReference type="GO" id="GO:0042802">
    <property type="term" value="F:identical protein binding"/>
    <property type="evidence" value="ECO:0007669"/>
    <property type="project" value="TreeGrafter"/>
</dbReference>
<dbReference type="GO" id="GO:0006043">
    <property type="term" value="P:glucosamine catabolic process"/>
    <property type="evidence" value="ECO:0007669"/>
    <property type="project" value="TreeGrafter"/>
</dbReference>
<keyword evidence="1 4" id="KW-0378">Hydrolase</keyword>
<evidence type="ECO:0000313" key="4">
    <source>
        <dbReference type="EMBL" id="MDR6892553.1"/>
    </source>
</evidence>
<dbReference type="GO" id="GO:0019262">
    <property type="term" value="P:N-acetylneuraminate catabolic process"/>
    <property type="evidence" value="ECO:0007669"/>
    <property type="project" value="TreeGrafter"/>
</dbReference>
<evidence type="ECO:0000256" key="2">
    <source>
        <dbReference type="ARBA" id="ARBA00023277"/>
    </source>
</evidence>
<dbReference type="Pfam" id="PF01182">
    <property type="entry name" value="Glucosamine_iso"/>
    <property type="match status" value="1"/>
</dbReference>
<keyword evidence="2" id="KW-0119">Carbohydrate metabolism</keyword>
<sequence>MEIIVEDSAEAAGETGSRAVIDALASRPDPVLGLATGSSPEHLYASLARASAEARFDPRRVTAFALDEYLGLDPAHPQSYRSVVDREVTRPLGLDPARVHVLDGGARNADAECRAYERAIQAAGGVDIQILGIGANGHIGFNEPGSSFQSRTRRQRLDERTRRDNARFFGGRIEDVPQECLTQGIGTIREARQIVLVASGAGKAEAVSAMIQGPVGEHCPATALRSHPSVLVLLDREAASQVR</sequence>
<dbReference type="Proteomes" id="UP001247307">
    <property type="component" value="Unassembled WGS sequence"/>
</dbReference>
<dbReference type="CDD" id="cd01399">
    <property type="entry name" value="GlcN6P_deaminase"/>
    <property type="match status" value="1"/>
</dbReference>
<dbReference type="GO" id="GO:0006046">
    <property type="term" value="P:N-acetylglucosamine catabolic process"/>
    <property type="evidence" value="ECO:0007669"/>
    <property type="project" value="TreeGrafter"/>
</dbReference>
<dbReference type="RefSeq" id="WP_309851752.1">
    <property type="nucleotide sequence ID" value="NZ_BAAAIU010000020.1"/>
</dbReference>
<gene>
    <name evidence="4" type="ORF">J2S35_001493</name>
</gene>
<evidence type="ECO:0000259" key="3">
    <source>
        <dbReference type="Pfam" id="PF01182"/>
    </source>
</evidence>
<protein>
    <submittedName>
        <fullName evidence="4">Glucosamine-6-phosphate deaminase</fullName>
        <ecNumber evidence="4">3.5.99.6</ecNumber>
    </submittedName>
</protein>
<feature type="domain" description="Glucosamine/galactosamine-6-phosphate isomerase" evidence="3">
    <location>
        <begin position="7"/>
        <end position="226"/>
    </location>
</feature>
<dbReference type="PROSITE" id="PS01161">
    <property type="entry name" value="GLC_GALNAC_ISOMERASE"/>
    <property type="match status" value="1"/>
</dbReference>
<dbReference type="InterPro" id="IPR004547">
    <property type="entry name" value="Glucosamine6P_isomerase"/>
</dbReference>
<dbReference type="EC" id="3.5.99.6" evidence="4"/>
<organism evidence="4 5">
    <name type="scientific">Falsarthrobacter nasiphocae</name>
    <dbReference type="NCBI Taxonomy" id="189863"/>
    <lineage>
        <taxon>Bacteria</taxon>
        <taxon>Bacillati</taxon>
        <taxon>Actinomycetota</taxon>
        <taxon>Actinomycetes</taxon>
        <taxon>Micrococcales</taxon>
        <taxon>Micrococcaceae</taxon>
        <taxon>Falsarthrobacter</taxon>
    </lineage>
</organism>
<reference evidence="4" key="1">
    <citation type="submission" date="2023-07" db="EMBL/GenBank/DDBJ databases">
        <title>Sequencing the genomes of 1000 actinobacteria strains.</title>
        <authorList>
            <person name="Klenk H.-P."/>
        </authorList>
    </citation>
    <scope>NUCLEOTIDE SEQUENCE</scope>
    <source>
        <strain evidence="4">DSM 13988</strain>
    </source>
</reference>
<evidence type="ECO:0000256" key="1">
    <source>
        <dbReference type="ARBA" id="ARBA00022801"/>
    </source>
</evidence>
<dbReference type="PANTHER" id="PTHR11280">
    <property type="entry name" value="GLUCOSAMINE-6-PHOSPHATE ISOMERASE"/>
    <property type="match status" value="1"/>
</dbReference>
<accession>A0AAE4C6G4</accession>
<keyword evidence="5" id="KW-1185">Reference proteome</keyword>
<dbReference type="GO" id="GO:0005737">
    <property type="term" value="C:cytoplasm"/>
    <property type="evidence" value="ECO:0007669"/>
    <property type="project" value="TreeGrafter"/>
</dbReference>
<dbReference type="AlphaFoldDB" id="A0AAE4C6G4"/>
<dbReference type="EMBL" id="JAVDUI010000001">
    <property type="protein sequence ID" value="MDR6892553.1"/>
    <property type="molecule type" value="Genomic_DNA"/>
</dbReference>
<dbReference type="Gene3D" id="3.40.50.1360">
    <property type="match status" value="1"/>
</dbReference>
<dbReference type="GO" id="GO:0005975">
    <property type="term" value="P:carbohydrate metabolic process"/>
    <property type="evidence" value="ECO:0007669"/>
    <property type="project" value="InterPro"/>
</dbReference>
<dbReference type="PANTHER" id="PTHR11280:SF5">
    <property type="entry name" value="GLUCOSAMINE-6-PHOSPHATE ISOMERASE"/>
    <property type="match status" value="1"/>
</dbReference>
<proteinExistence type="predicted"/>
<name>A0AAE4C6G4_9MICC</name>
<dbReference type="InterPro" id="IPR006148">
    <property type="entry name" value="Glc/Gal-6P_isomerase"/>
</dbReference>
<dbReference type="InterPro" id="IPR037171">
    <property type="entry name" value="NagB/RpiA_transferase-like"/>
</dbReference>
<dbReference type="GO" id="GO:0004342">
    <property type="term" value="F:glucosamine-6-phosphate deaminase activity"/>
    <property type="evidence" value="ECO:0007669"/>
    <property type="project" value="UniProtKB-EC"/>
</dbReference>
<dbReference type="InterPro" id="IPR018321">
    <property type="entry name" value="Glucosamine6P_isomerase_CS"/>
</dbReference>
<evidence type="ECO:0000313" key="5">
    <source>
        <dbReference type="Proteomes" id="UP001247307"/>
    </source>
</evidence>
<dbReference type="SUPFAM" id="SSF100950">
    <property type="entry name" value="NagB/RpiA/CoA transferase-like"/>
    <property type="match status" value="1"/>
</dbReference>